<proteinExistence type="predicted"/>
<evidence type="ECO:0008006" key="3">
    <source>
        <dbReference type="Google" id="ProtNLM"/>
    </source>
</evidence>
<dbReference type="Gene3D" id="3.30.1490.20">
    <property type="entry name" value="ATP-grasp fold, A domain"/>
    <property type="match status" value="1"/>
</dbReference>
<protein>
    <recommendedName>
        <fullName evidence="3">ATP-grasp domain-containing protein</fullName>
    </recommendedName>
</protein>
<sequence>MLFHIRINPDSTGMIFFHHDVIEQYSLLPSSSIRLKIGAWEKQAEIAAHSAEDPSLFFLSADIAADVGLPEHLPYELTLDQQEIQIGPVIGILIRGKITELKPNRLNIYLKYVVNYKQLRGLILLFTVDGIDDTQKKVNGFAFNPDSNRWEKGSYVFPSAVFCRRSATPKLRSCFTRLCGNRFFNSQVFNKWEMWERLSGYESMRAHLPDTSLAVHKNELKRFIDQHQIVFLKPKAGMQGSGIFRLEQQGSSYIFQYELNGQSLTSTAYSWEDAYSFLKMELNLEKYLVQQGIPLIKMGQRVIDFRVLVQKNRHGSWCVQGIVSRLGKKNSIVSNISSGGSAEKAWFTLLKIYGQDERTAIKKQNEMEHLAIEACETLEMTGLHLGNVGMDMALDQSGHCWIIEINNRDPDATIALDAGDQELYYRLKSAPLDYAKWLTGFG</sequence>
<dbReference type="InterPro" id="IPR013815">
    <property type="entry name" value="ATP_grasp_subdomain_1"/>
</dbReference>
<dbReference type="HOGENOM" id="CLU_044334_3_0_9"/>
<dbReference type="Proteomes" id="UP000032633">
    <property type="component" value="Chromosome"/>
</dbReference>
<dbReference type="AlphaFoldDB" id="A0A0D5NIA3"/>
<name>A0A0D5NIA3_9BACL</name>
<evidence type="ECO:0000313" key="2">
    <source>
        <dbReference type="Proteomes" id="UP000032633"/>
    </source>
</evidence>
<keyword evidence="2" id="KW-1185">Reference proteome</keyword>
<dbReference type="InterPro" id="IPR026838">
    <property type="entry name" value="YheC/D"/>
</dbReference>
<accession>A0A0D5NIA3</accession>
<dbReference type="STRING" id="1126833.VN24_09925"/>
<evidence type="ECO:0000313" key="1">
    <source>
        <dbReference type="EMBL" id="AJY74850.1"/>
    </source>
</evidence>
<gene>
    <name evidence="1" type="ORF">VN24_09925</name>
</gene>
<dbReference type="PANTHER" id="PTHR21621">
    <property type="entry name" value="RIBOSOMAL PROTEIN S6 MODIFICATION PROTEIN"/>
    <property type="match status" value="1"/>
</dbReference>
<dbReference type="PATRIC" id="fig|1126833.4.peg.2191"/>
<dbReference type="KEGG" id="pbj:VN24_09925"/>
<dbReference type="SUPFAM" id="SSF56059">
    <property type="entry name" value="Glutathione synthetase ATP-binding domain-like"/>
    <property type="match status" value="1"/>
</dbReference>
<dbReference type="RefSeq" id="WP_045670283.1">
    <property type="nucleotide sequence ID" value="NZ_CP011058.1"/>
</dbReference>
<dbReference type="GO" id="GO:0005737">
    <property type="term" value="C:cytoplasm"/>
    <property type="evidence" value="ECO:0007669"/>
    <property type="project" value="TreeGrafter"/>
</dbReference>
<dbReference type="GO" id="GO:0005524">
    <property type="term" value="F:ATP binding"/>
    <property type="evidence" value="ECO:0007669"/>
    <property type="project" value="InterPro"/>
</dbReference>
<reference evidence="1 2" key="1">
    <citation type="journal article" date="2015" name="J. Biotechnol.">
        <title>Complete genome sequence of Paenibacillus beijingensis 7188(T) (=DSM 24997(T)), a novel rhizobacterium from jujube garden soil.</title>
        <authorList>
            <person name="Kwak Y."/>
            <person name="Shin J.H."/>
        </authorList>
    </citation>
    <scope>NUCLEOTIDE SEQUENCE [LARGE SCALE GENOMIC DNA]</scope>
    <source>
        <strain evidence="1 2">DSM 24997</strain>
    </source>
</reference>
<reference evidence="2" key="2">
    <citation type="submission" date="2015-03" db="EMBL/GenBank/DDBJ databases">
        <title>Genome sequence of Paenibacillus beijingensis strain DSM 24997T.</title>
        <authorList>
            <person name="Kwak Y."/>
            <person name="Shin J.-H."/>
        </authorList>
    </citation>
    <scope>NUCLEOTIDE SEQUENCE [LARGE SCALE GENOMIC DNA]</scope>
    <source>
        <strain evidence="2">DSM 24997</strain>
    </source>
</reference>
<dbReference type="Gene3D" id="3.30.470.20">
    <property type="entry name" value="ATP-grasp fold, B domain"/>
    <property type="match status" value="1"/>
</dbReference>
<dbReference type="Pfam" id="PF14398">
    <property type="entry name" value="ATPgrasp_YheCD"/>
    <property type="match status" value="1"/>
</dbReference>
<dbReference type="PANTHER" id="PTHR21621:SF0">
    <property type="entry name" value="BETA-CITRYLGLUTAMATE SYNTHASE B-RELATED"/>
    <property type="match status" value="1"/>
</dbReference>
<dbReference type="OrthoDB" id="7869153at2"/>
<dbReference type="GO" id="GO:0016879">
    <property type="term" value="F:ligase activity, forming carbon-nitrogen bonds"/>
    <property type="evidence" value="ECO:0007669"/>
    <property type="project" value="TreeGrafter"/>
</dbReference>
<organism evidence="1 2">
    <name type="scientific">Paenibacillus beijingensis</name>
    <dbReference type="NCBI Taxonomy" id="1126833"/>
    <lineage>
        <taxon>Bacteria</taxon>
        <taxon>Bacillati</taxon>
        <taxon>Bacillota</taxon>
        <taxon>Bacilli</taxon>
        <taxon>Bacillales</taxon>
        <taxon>Paenibacillaceae</taxon>
        <taxon>Paenibacillus</taxon>
    </lineage>
</organism>
<dbReference type="EMBL" id="CP011058">
    <property type="protein sequence ID" value="AJY74850.1"/>
    <property type="molecule type" value="Genomic_DNA"/>
</dbReference>